<comment type="caution">
    <text evidence="2">The sequence shown here is derived from an EMBL/GenBank/DDBJ whole genome shotgun (WGS) entry which is preliminary data.</text>
</comment>
<evidence type="ECO:0000313" key="2">
    <source>
        <dbReference type="EMBL" id="RWU12983.1"/>
    </source>
</evidence>
<dbReference type="PROSITE" id="PS51257">
    <property type="entry name" value="PROKAR_LIPOPROTEIN"/>
    <property type="match status" value="1"/>
</dbReference>
<organism evidence="2 3">
    <name type="scientific">Pseudidiomarina gelatinasegens</name>
    <dbReference type="NCBI Taxonomy" id="2487740"/>
    <lineage>
        <taxon>Bacteria</taxon>
        <taxon>Pseudomonadati</taxon>
        <taxon>Pseudomonadota</taxon>
        <taxon>Gammaproteobacteria</taxon>
        <taxon>Alteromonadales</taxon>
        <taxon>Idiomarinaceae</taxon>
        <taxon>Pseudidiomarina</taxon>
    </lineage>
</organism>
<dbReference type="SMART" id="SM00028">
    <property type="entry name" value="TPR"/>
    <property type="match status" value="4"/>
</dbReference>
<reference evidence="2 3" key="1">
    <citation type="submission" date="2018-12" db="EMBL/GenBank/DDBJ databases">
        <authorList>
            <person name="Li A."/>
            <person name="Zhang M."/>
            <person name="Zhu H."/>
        </authorList>
    </citation>
    <scope>NUCLEOTIDE SEQUENCE [LARGE SCALE GENOMIC DNA]</scope>
    <source>
        <strain evidence="2 3">R04H25</strain>
    </source>
</reference>
<keyword evidence="1" id="KW-0802">TPR repeat</keyword>
<dbReference type="NCBIfam" id="TIGR02521">
    <property type="entry name" value="type_IV_pilW"/>
    <property type="match status" value="1"/>
</dbReference>
<dbReference type="SUPFAM" id="SSF48452">
    <property type="entry name" value="TPR-like"/>
    <property type="match status" value="1"/>
</dbReference>
<evidence type="ECO:0000313" key="3">
    <source>
        <dbReference type="Proteomes" id="UP000288789"/>
    </source>
</evidence>
<keyword evidence="3" id="KW-1185">Reference proteome</keyword>
<accession>A0A443Z7R8</accession>
<gene>
    <name evidence="2" type="primary">pilW</name>
    <name evidence="2" type="ORF">EGC76_01855</name>
</gene>
<feature type="repeat" description="TPR" evidence="1">
    <location>
        <begin position="44"/>
        <end position="77"/>
    </location>
</feature>
<dbReference type="PROSITE" id="PS50005">
    <property type="entry name" value="TPR"/>
    <property type="match status" value="2"/>
</dbReference>
<dbReference type="Proteomes" id="UP000288789">
    <property type="component" value="Unassembled WGS sequence"/>
</dbReference>
<dbReference type="AlphaFoldDB" id="A0A443Z7R8"/>
<dbReference type="OrthoDB" id="9814042at2"/>
<feature type="repeat" description="TPR" evidence="1">
    <location>
        <begin position="78"/>
        <end position="111"/>
    </location>
</feature>
<dbReference type="InterPro" id="IPR052943">
    <property type="entry name" value="TMTC_O-mannosyl-trnsfr"/>
</dbReference>
<dbReference type="PANTHER" id="PTHR44809">
    <property type="match status" value="1"/>
</dbReference>
<proteinExistence type="predicted"/>
<name>A0A443Z7R8_9GAMM</name>
<dbReference type="PANTHER" id="PTHR44809:SF1">
    <property type="entry name" value="PROTEIN O-MANNOSYL-TRANSFERASE TMTC1"/>
    <property type="match status" value="1"/>
</dbReference>
<dbReference type="InterPro" id="IPR011990">
    <property type="entry name" value="TPR-like_helical_dom_sf"/>
</dbReference>
<dbReference type="InterPro" id="IPR013360">
    <property type="entry name" value="Pilus_4_PilW"/>
</dbReference>
<dbReference type="Pfam" id="PF13374">
    <property type="entry name" value="TPR_10"/>
    <property type="match status" value="1"/>
</dbReference>
<sequence length="260" mass="29609">MGEIYMRILLLALITVVFSTGCVSQRTVDGKQEPAQQFNAQEASRTRLALGLQYLRSGNFEQAKANLERAREYTPDNPDVYTGLAYYYQQVRDVKNAEAYYRKAIDLRPNDGDSYNNLGVLLCGQDRYNEADQMFRKAVAQPGYVKIASTYQNAGRCAAAQKDMANADRYYLLALNHSGGSVNILENYASLLLEQKRYDKAADMIERRANYPQLSAQYLWLEVQLAHALNNKNKRQQFGDLLVQRFPASQQARGYQQLTK</sequence>
<dbReference type="EMBL" id="RSFE01000001">
    <property type="protein sequence ID" value="RWU12983.1"/>
    <property type="molecule type" value="Genomic_DNA"/>
</dbReference>
<protein>
    <submittedName>
        <fullName evidence="2">Type IV pilus biogenesis/stability protein PilW</fullName>
    </submittedName>
</protein>
<dbReference type="Pfam" id="PF13432">
    <property type="entry name" value="TPR_16"/>
    <property type="match status" value="1"/>
</dbReference>
<dbReference type="InterPro" id="IPR019734">
    <property type="entry name" value="TPR_rpt"/>
</dbReference>
<dbReference type="Gene3D" id="1.25.40.10">
    <property type="entry name" value="Tetratricopeptide repeat domain"/>
    <property type="match status" value="1"/>
</dbReference>
<evidence type="ECO:0000256" key="1">
    <source>
        <dbReference type="PROSITE-ProRule" id="PRU00339"/>
    </source>
</evidence>